<evidence type="ECO:0000256" key="3">
    <source>
        <dbReference type="ARBA" id="ARBA00023125"/>
    </source>
</evidence>
<comment type="caution">
    <text evidence="7">The sequence shown here is derived from an EMBL/GenBank/DDBJ whole genome shotgun (WGS) entry which is preliminary data.</text>
</comment>
<dbReference type="EMBL" id="JAPVEA010000007">
    <property type="protein sequence ID" value="KAJ5443847.1"/>
    <property type="molecule type" value="Genomic_DNA"/>
</dbReference>
<dbReference type="GO" id="GO:0006351">
    <property type="term" value="P:DNA-templated transcription"/>
    <property type="evidence" value="ECO:0007669"/>
    <property type="project" value="InterPro"/>
</dbReference>
<accession>A0AAD6G076</accession>
<keyword evidence="8" id="KW-1185">Reference proteome</keyword>
<keyword evidence="5" id="KW-0539">Nucleus</keyword>
<evidence type="ECO:0000256" key="4">
    <source>
        <dbReference type="ARBA" id="ARBA00023163"/>
    </source>
</evidence>
<feature type="domain" description="Xylanolytic transcriptional activator regulatory" evidence="6">
    <location>
        <begin position="101"/>
        <end position="174"/>
    </location>
</feature>
<evidence type="ECO:0000313" key="7">
    <source>
        <dbReference type="EMBL" id="KAJ5443847.1"/>
    </source>
</evidence>
<dbReference type="InterPro" id="IPR050987">
    <property type="entry name" value="AtrR-like"/>
</dbReference>
<dbReference type="SMART" id="SM00906">
    <property type="entry name" value="Fungal_trans"/>
    <property type="match status" value="1"/>
</dbReference>
<organism evidence="7 8">
    <name type="scientific">Penicillium daleae</name>
    <dbReference type="NCBI Taxonomy" id="63821"/>
    <lineage>
        <taxon>Eukaryota</taxon>
        <taxon>Fungi</taxon>
        <taxon>Dikarya</taxon>
        <taxon>Ascomycota</taxon>
        <taxon>Pezizomycotina</taxon>
        <taxon>Eurotiomycetes</taxon>
        <taxon>Eurotiomycetidae</taxon>
        <taxon>Eurotiales</taxon>
        <taxon>Aspergillaceae</taxon>
        <taxon>Penicillium</taxon>
    </lineage>
</organism>
<dbReference type="InterPro" id="IPR007219">
    <property type="entry name" value="XnlR_reg_dom"/>
</dbReference>
<name>A0AAD6G076_9EURO</name>
<dbReference type="GO" id="GO:0003700">
    <property type="term" value="F:DNA-binding transcription factor activity"/>
    <property type="evidence" value="ECO:0007669"/>
    <property type="project" value="InterPro"/>
</dbReference>
<sequence>MLGWSEEMTSACQQLAPDHVTSIPSKESAILTINFFFTYVNSIIPLYDQERFMGLFNQQYSDNPPTSVSWYATLHAVLGIGELVFEDEALILDMLLDAEASYMAIGAAVRLALGLGLHRTLVDSHLTLSEVEERRNVFWVLYVLDRGISLRLGRPPTICEEDIEVSEPTLGRISQPSQVKDGFAQFVKLNRIKSEIYTKLYSIRSLRGDCQAERLATLQNLEEKLIIWQKSLPKDMLSIPRALHNPNAVFSTMTLLLHAEYYNCQLMLYRTESYWDPLDSTDHSFCITTSLPSSRGISSRNKCLSAARHTAELLDMLQQSGNAFRSNLARYDPFQYFVEFSHH</sequence>
<dbReference type="RefSeq" id="XP_056763927.1">
    <property type="nucleotide sequence ID" value="XM_056911101.1"/>
</dbReference>
<protein>
    <recommendedName>
        <fullName evidence="6">Xylanolytic transcriptional activator regulatory domain-containing protein</fullName>
    </recommendedName>
</protein>
<dbReference type="GO" id="GO:0008270">
    <property type="term" value="F:zinc ion binding"/>
    <property type="evidence" value="ECO:0007669"/>
    <property type="project" value="InterPro"/>
</dbReference>
<dbReference type="PANTHER" id="PTHR46910:SF37">
    <property type="entry name" value="ZN(II)2CYS6 TRANSCRIPTION FACTOR (EUROFUNG)"/>
    <property type="match status" value="1"/>
</dbReference>
<dbReference type="CDD" id="cd12148">
    <property type="entry name" value="fungal_TF_MHR"/>
    <property type="match status" value="1"/>
</dbReference>
<dbReference type="GO" id="GO:0005634">
    <property type="term" value="C:nucleus"/>
    <property type="evidence" value="ECO:0007669"/>
    <property type="project" value="UniProtKB-SubCell"/>
</dbReference>
<evidence type="ECO:0000256" key="5">
    <source>
        <dbReference type="ARBA" id="ARBA00023242"/>
    </source>
</evidence>
<evidence type="ECO:0000313" key="8">
    <source>
        <dbReference type="Proteomes" id="UP001213681"/>
    </source>
</evidence>
<evidence type="ECO:0000259" key="6">
    <source>
        <dbReference type="SMART" id="SM00906"/>
    </source>
</evidence>
<dbReference type="PANTHER" id="PTHR46910">
    <property type="entry name" value="TRANSCRIPTION FACTOR PDR1"/>
    <property type="match status" value="1"/>
</dbReference>
<dbReference type="AlphaFoldDB" id="A0AAD6G076"/>
<keyword evidence="4" id="KW-0804">Transcription</keyword>
<dbReference type="Proteomes" id="UP001213681">
    <property type="component" value="Unassembled WGS sequence"/>
</dbReference>
<gene>
    <name evidence="7" type="ORF">N7458_007719</name>
</gene>
<proteinExistence type="predicted"/>
<comment type="subcellular location">
    <subcellularLocation>
        <location evidence="1">Nucleus</location>
    </subcellularLocation>
</comment>
<reference evidence="7" key="2">
    <citation type="journal article" date="2023" name="IMA Fungus">
        <title>Comparative genomic study of the Penicillium genus elucidates a diverse pangenome and 15 lateral gene transfer events.</title>
        <authorList>
            <person name="Petersen C."/>
            <person name="Sorensen T."/>
            <person name="Nielsen M.R."/>
            <person name="Sondergaard T.E."/>
            <person name="Sorensen J.L."/>
            <person name="Fitzpatrick D.A."/>
            <person name="Frisvad J.C."/>
            <person name="Nielsen K.L."/>
        </authorList>
    </citation>
    <scope>NUCLEOTIDE SEQUENCE</scope>
    <source>
        <strain evidence="7">IBT 16125</strain>
    </source>
</reference>
<dbReference type="GO" id="GO:0003677">
    <property type="term" value="F:DNA binding"/>
    <property type="evidence" value="ECO:0007669"/>
    <property type="project" value="UniProtKB-KW"/>
</dbReference>
<reference evidence="7" key="1">
    <citation type="submission" date="2022-12" db="EMBL/GenBank/DDBJ databases">
        <authorList>
            <person name="Petersen C."/>
        </authorList>
    </citation>
    <scope>NUCLEOTIDE SEQUENCE</scope>
    <source>
        <strain evidence="7">IBT 16125</strain>
    </source>
</reference>
<dbReference type="Pfam" id="PF04082">
    <property type="entry name" value="Fungal_trans"/>
    <property type="match status" value="1"/>
</dbReference>
<keyword evidence="3" id="KW-0238">DNA-binding</keyword>
<evidence type="ECO:0000256" key="2">
    <source>
        <dbReference type="ARBA" id="ARBA00023015"/>
    </source>
</evidence>
<evidence type="ECO:0000256" key="1">
    <source>
        <dbReference type="ARBA" id="ARBA00004123"/>
    </source>
</evidence>
<dbReference type="GeneID" id="81601344"/>
<keyword evidence="2" id="KW-0805">Transcription regulation</keyword>